<dbReference type="PANTHER" id="PTHR37017:SF11">
    <property type="entry name" value="ESTERASE_LIPASE_THIOESTERASE DOMAIN-CONTAINING PROTEIN"/>
    <property type="match status" value="1"/>
</dbReference>
<comment type="caution">
    <text evidence="3">The sequence shown here is derived from an EMBL/GenBank/DDBJ whole genome shotgun (WGS) entry which is preliminary data.</text>
</comment>
<protein>
    <submittedName>
        <fullName evidence="3">Alpha/beta hydrolase</fullName>
    </submittedName>
</protein>
<dbReference type="InterPro" id="IPR052897">
    <property type="entry name" value="Sec-Metab_Biosynth_Hydrolase"/>
</dbReference>
<evidence type="ECO:0000259" key="2">
    <source>
        <dbReference type="Pfam" id="PF12697"/>
    </source>
</evidence>
<dbReference type="InterPro" id="IPR000073">
    <property type="entry name" value="AB_hydrolase_1"/>
</dbReference>
<name>A0A829YBJ6_9GAMM</name>
<evidence type="ECO:0000313" key="4">
    <source>
        <dbReference type="Proteomes" id="UP000445000"/>
    </source>
</evidence>
<accession>A0A829YBJ6</accession>
<proteinExistence type="predicted"/>
<dbReference type="PANTHER" id="PTHR37017">
    <property type="entry name" value="AB HYDROLASE-1 DOMAIN-CONTAINING PROTEIN-RELATED"/>
    <property type="match status" value="1"/>
</dbReference>
<dbReference type="Pfam" id="PF12697">
    <property type="entry name" value="Abhydrolase_6"/>
    <property type="match status" value="1"/>
</dbReference>
<organism evidence="3 4">
    <name type="scientific">Steroidobacter agaridevorans</name>
    <dbReference type="NCBI Taxonomy" id="2695856"/>
    <lineage>
        <taxon>Bacteria</taxon>
        <taxon>Pseudomonadati</taxon>
        <taxon>Pseudomonadota</taxon>
        <taxon>Gammaproteobacteria</taxon>
        <taxon>Steroidobacterales</taxon>
        <taxon>Steroidobacteraceae</taxon>
        <taxon>Steroidobacter</taxon>
    </lineage>
</organism>
<dbReference type="SUPFAM" id="SSF53474">
    <property type="entry name" value="alpha/beta-Hydrolases"/>
    <property type="match status" value="1"/>
</dbReference>
<feature type="chain" id="PRO_5032634304" evidence="1">
    <location>
        <begin position="21"/>
        <end position="271"/>
    </location>
</feature>
<evidence type="ECO:0000256" key="1">
    <source>
        <dbReference type="SAM" id="SignalP"/>
    </source>
</evidence>
<evidence type="ECO:0000313" key="3">
    <source>
        <dbReference type="EMBL" id="GFE79992.1"/>
    </source>
</evidence>
<keyword evidence="1" id="KW-0732">Signal</keyword>
<dbReference type="AlphaFoldDB" id="A0A829YBJ6"/>
<dbReference type="RefSeq" id="WP_161811739.1">
    <property type="nucleotide sequence ID" value="NZ_BLJN01000002.1"/>
</dbReference>
<sequence>MKILTAIAATAAVLTGSSAASQPTKPTILLVHGAFADASSWNGVISILKKDGYDVVAVANPLRGVKNDAKYVDDIANGIKRPIVLVGHSYGGSVITEAQASNVKALVYVAAFAPDVGESASTLSGKFPGSTLGAALAPPVTLADGGKDLYIQQSRFHEQFAADVSPAQAASMAAGQRPITEAALNEASGAAAWKTTPSWFIYGDGDKNIPPQVLQFMAERARSRYTEVVHGGSHVVMTSNPKAVAKVIERAATAVTSPSLSSAGEPGSYRL</sequence>
<reference evidence="4" key="1">
    <citation type="submission" date="2020-01" db="EMBL/GenBank/DDBJ databases">
        <title>'Steroidobacter agaridevorans' sp. nov., agar-degrading bacteria isolated from rhizosphere soils.</title>
        <authorList>
            <person name="Ikenaga M."/>
            <person name="Kataoka M."/>
            <person name="Murouchi A."/>
            <person name="Katsuragi S."/>
            <person name="Sakai M."/>
        </authorList>
    </citation>
    <scope>NUCLEOTIDE SEQUENCE [LARGE SCALE GENOMIC DNA]</scope>
    <source>
        <strain evidence="4">YU21-B</strain>
    </source>
</reference>
<dbReference type="Proteomes" id="UP000445000">
    <property type="component" value="Unassembled WGS sequence"/>
</dbReference>
<feature type="domain" description="AB hydrolase-1" evidence="2">
    <location>
        <begin position="28"/>
        <end position="246"/>
    </location>
</feature>
<dbReference type="Gene3D" id="3.40.50.1820">
    <property type="entry name" value="alpha/beta hydrolase"/>
    <property type="match status" value="1"/>
</dbReference>
<gene>
    <name evidence="3" type="ORF">GCM10011487_19920</name>
</gene>
<dbReference type="EMBL" id="BLJN01000002">
    <property type="protein sequence ID" value="GFE79992.1"/>
    <property type="molecule type" value="Genomic_DNA"/>
</dbReference>
<feature type="signal peptide" evidence="1">
    <location>
        <begin position="1"/>
        <end position="20"/>
    </location>
</feature>
<keyword evidence="3" id="KW-0378">Hydrolase</keyword>
<dbReference type="InterPro" id="IPR029058">
    <property type="entry name" value="AB_hydrolase_fold"/>
</dbReference>
<dbReference type="GO" id="GO:0016787">
    <property type="term" value="F:hydrolase activity"/>
    <property type="evidence" value="ECO:0007669"/>
    <property type="project" value="UniProtKB-KW"/>
</dbReference>
<keyword evidence="4" id="KW-1185">Reference proteome</keyword>